<dbReference type="EMBL" id="SJPR01000002">
    <property type="protein sequence ID" value="TWT97952.1"/>
    <property type="molecule type" value="Genomic_DNA"/>
</dbReference>
<reference evidence="2 3" key="1">
    <citation type="submission" date="2019-02" db="EMBL/GenBank/DDBJ databases">
        <title>Deep-cultivation of Planctomycetes and their phenomic and genomic characterization uncovers novel biology.</title>
        <authorList>
            <person name="Wiegand S."/>
            <person name="Jogler M."/>
            <person name="Boedeker C."/>
            <person name="Pinto D."/>
            <person name="Vollmers J."/>
            <person name="Rivas-Marin E."/>
            <person name="Kohn T."/>
            <person name="Peeters S.H."/>
            <person name="Heuer A."/>
            <person name="Rast P."/>
            <person name="Oberbeckmann S."/>
            <person name="Bunk B."/>
            <person name="Jeske O."/>
            <person name="Meyerdierks A."/>
            <person name="Storesund J.E."/>
            <person name="Kallscheuer N."/>
            <person name="Luecker S."/>
            <person name="Lage O.M."/>
            <person name="Pohl T."/>
            <person name="Merkel B.J."/>
            <person name="Hornburger P."/>
            <person name="Mueller R.-W."/>
            <person name="Bruemmer F."/>
            <person name="Labrenz M."/>
            <person name="Spormann A.M."/>
            <person name="Op Den Camp H."/>
            <person name="Overmann J."/>
            <person name="Amann R."/>
            <person name="Jetten M.S.M."/>
            <person name="Mascher T."/>
            <person name="Medema M.H."/>
            <person name="Devos D.P."/>
            <person name="Kaster A.-K."/>
            <person name="Ovreas L."/>
            <person name="Rohde M."/>
            <person name="Galperin M.Y."/>
            <person name="Jogler C."/>
        </authorList>
    </citation>
    <scope>NUCLEOTIDE SEQUENCE [LARGE SCALE GENOMIC DNA]</scope>
    <source>
        <strain evidence="2 3">Pla108</strain>
    </source>
</reference>
<dbReference type="Proteomes" id="UP000317421">
    <property type="component" value="Unassembled WGS sequence"/>
</dbReference>
<dbReference type="RefSeq" id="WP_146444841.1">
    <property type="nucleotide sequence ID" value="NZ_SJPR01000002.1"/>
</dbReference>
<protein>
    <submittedName>
        <fullName evidence="2">Putative binding protein</fullName>
    </submittedName>
</protein>
<sequence length="276" mass="29043">MTPRHAARRTGRTTPLLVGGLVIGAAAMLGWLAMQRPNDPAELVVYCAAGARPAVEAIAQSYHGETGVHVTLQFGPSGGLETQIRLSDRGDLFLPAAESPYLDRTRADGTVSTVTPLAQQRLVIGLAPRSAAKIGSLAELIDSGLAYGLCNEQAAAGYYARRSLEPLGLWKATAEASTATLPTVTELAEAVRYGGRLEAAIVWDATAIEFGLRSIDVPELSGAIAKISVGVLRSARDRVAAERFVAYLAAIDRGQATFIAHHYAGVGGLAWRDPAE</sequence>
<dbReference type="AlphaFoldDB" id="A0A5C6AD20"/>
<comment type="caution">
    <text evidence="2">The sequence shown here is derived from an EMBL/GenBank/DDBJ whole genome shotgun (WGS) entry which is preliminary data.</text>
</comment>
<proteinExistence type="predicted"/>
<keyword evidence="1" id="KW-0472">Membrane</keyword>
<accession>A0A5C6AD20</accession>
<dbReference type="PANTHER" id="PTHR30632">
    <property type="entry name" value="MOLYBDATE-BINDING PERIPLASMIC PROTEIN"/>
    <property type="match status" value="1"/>
</dbReference>
<evidence type="ECO:0000313" key="2">
    <source>
        <dbReference type="EMBL" id="TWT97952.1"/>
    </source>
</evidence>
<dbReference type="OrthoDB" id="249482at2"/>
<dbReference type="GO" id="GO:0015689">
    <property type="term" value="P:molybdate ion transport"/>
    <property type="evidence" value="ECO:0007669"/>
    <property type="project" value="TreeGrafter"/>
</dbReference>
<dbReference type="GO" id="GO:0030973">
    <property type="term" value="F:molybdate ion binding"/>
    <property type="evidence" value="ECO:0007669"/>
    <property type="project" value="TreeGrafter"/>
</dbReference>
<evidence type="ECO:0000313" key="3">
    <source>
        <dbReference type="Proteomes" id="UP000317421"/>
    </source>
</evidence>
<dbReference type="Pfam" id="PF13531">
    <property type="entry name" value="SBP_bac_11"/>
    <property type="match status" value="1"/>
</dbReference>
<name>A0A5C6AD20_9BACT</name>
<dbReference type="InterPro" id="IPR050682">
    <property type="entry name" value="ModA/WtpA"/>
</dbReference>
<keyword evidence="3" id="KW-1185">Reference proteome</keyword>
<gene>
    <name evidence="2" type="ORF">Pla108_21070</name>
</gene>
<evidence type="ECO:0000256" key="1">
    <source>
        <dbReference type="SAM" id="Phobius"/>
    </source>
</evidence>
<organism evidence="2 3">
    <name type="scientific">Botrimarina colliarenosi</name>
    <dbReference type="NCBI Taxonomy" id="2528001"/>
    <lineage>
        <taxon>Bacteria</taxon>
        <taxon>Pseudomonadati</taxon>
        <taxon>Planctomycetota</taxon>
        <taxon>Planctomycetia</taxon>
        <taxon>Pirellulales</taxon>
        <taxon>Lacipirellulaceae</taxon>
        <taxon>Botrimarina</taxon>
    </lineage>
</organism>
<dbReference type="Gene3D" id="3.40.190.10">
    <property type="entry name" value="Periplasmic binding protein-like II"/>
    <property type="match status" value="2"/>
</dbReference>
<dbReference type="PANTHER" id="PTHR30632:SF0">
    <property type="entry name" value="SULFATE-BINDING PROTEIN"/>
    <property type="match status" value="1"/>
</dbReference>
<feature type="transmembrane region" description="Helical" evidence="1">
    <location>
        <begin position="16"/>
        <end position="34"/>
    </location>
</feature>
<keyword evidence="1" id="KW-0812">Transmembrane</keyword>
<keyword evidence="1" id="KW-1133">Transmembrane helix</keyword>
<dbReference type="SUPFAM" id="SSF53850">
    <property type="entry name" value="Periplasmic binding protein-like II"/>
    <property type="match status" value="1"/>
</dbReference>